<keyword evidence="3" id="KW-1003">Cell membrane</keyword>
<evidence type="ECO:0000313" key="10">
    <source>
        <dbReference type="EMBL" id="MDW5598539.1"/>
    </source>
</evidence>
<feature type="domain" description="ABC transmembrane type-1" evidence="9">
    <location>
        <begin position="79"/>
        <end position="263"/>
    </location>
</feature>
<reference evidence="11" key="1">
    <citation type="submission" date="2023-07" db="EMBL/GenBank/DDBJ databases">
        <title>Conexibacter stalactiti sp. nov., isolated from stalactites in a lava cave and emended description of the genus Conexibacter.</title>
        <authorList>
            <person name="Lee S.D."/>
        </authorList>
    </citation>
    <scope>NUCLEOTIDE SEQUENCE [LARGE SCALE GENOMIC DNA]</scope>
    <source>
        <strain evidence="11">KCTC 39840</strain>
    </source>
</reference>
<dbReference type="CDD" id="cd06261">
    <property type="entry name" value="TM_PBP2"/>
    <property type="match status" value="1"/>
</dbReference>
<dbReference type="Gene3D" id="1.10.3720.10">
    <property type="entry name" value="MetI-like"/>
    <property type="match status" value="1"/>
</dbReference>
<keyword evidence="2 7" id="KW-0813">Transport</keyword>
<keyword evidence="11" id="KW-1185">Reference proteome</keyword>
<evidence type="ECO:0000256" key="1">
    <source>
        <dbReference type="ARBA" id="ARBA00004651"/>
    </source>
</evidence>
<dbReference type="PANTHER" id="PTHR30151:SF38">
    <property type="entry name" value="ALIPHATIC SULFONATES TRANSPORT PERMEASE PROTEIN SSUC-RELATED"/>
    <property type="match status" value="1"/>
</dbReference>
<evidence type="ECO:0000256" key="3">
    <source>
        <dbReference type="ARBA" id="ARBA00022475"/>
    </source>
</evidence>
<dbReference type="InterPro" id="IPR035906">
    <property type="entry name" value="MetI-like_sf"/>
</dbReference>
<evidence type="ECO:0000256" key="7">
    <source>
        <dbReference type="RuleBase" id="RU363032"/>
    </source>
</evidence>
<keyword evidence="4 7" id="KW-0812">Transmembrane</keyword>
<dbReference type="InterPro" id="IPR000515">
    <property type="entry name" value="MetI-like"/>
</dbReference>
<proteinExistence type="inferred from homology"/>
<protein>
    <submittedName>
        <fullName evidence="10">ABC transporter permease</fullName>
    </submittedName>
</protein>
<accession>A0ABU4HZG7</accession>
<gene>
    <name evidence="10" type="ORF">R7226_29530</name>
</gene>
<feature type="compositionally biased region" description="Pro residues" evidence="8">
    <location>
        <begin position="7"/>
        <end position="16"/>
    </location>
</feature>
<feature type="transmembrane region" description="Helical" evidence="7">
    <location>
        <begin position="149"/>
        <end position="168"/>
    </location>
</feature>
<dbReference type="EMBL" id="JAWSTH010000150">
    <property type="protein sequence ID" value="MDW5598539.1"/>
    <property type="molecule type" value="Genomic_DNA"/>
</dbReference>
<dbReference type="PROSITE" id="PS50928">
    <property type="entry name" value="ABC_TM1"/>
    <property type="match status" value="1"/>
</dbReference>
<comment type="caution">
    <text evidence="10">The sequence shown here is derived from an EMBL/GenBank/DDBJ whole genome shotgun (WGS) entry which is preliminary data.</text>
</comment>
<dbReference type="RefSeq" id="WP_318601068.1">
    <property type="nucleotide sequence ID" value="NZ_JAWSTH010000150.1"/>
</dbReference>
<keyword evidence="5 7" id="KW-1133">Transmembrane helix</keyword>
<evidence type="ECO:0000256" key="8">
    <source>
        <dbReference type="SAM" id="MobiDB-lite"/>
    </source>
</evidence>
<comment type="subcellular location">
    <subcellularLocation>
        <location evidence="1 7">Cell membrane</location>
        <topology evidence="1 7">Multi-pass membrane protein</topology>
    </subcellularLocation>
</comment>
<name>A0ABU4HZG7_9ACTN</name>
<evidence type="ECO:0000256" key="4">
    <source>
        <dbReference type="ARBA" id="ARBA00022692"/>
    </source>
</evidence>
<sequence>MSATPIAAPPAPPPASTAPSARRRWRGRAATFGRRALVPVALLGLWQLLAATGQIDVQLFSSPTRTANALWELTLDGTLPRNLLVSIRRAALGLFFGVSAALVLGVVTGLWTLGEELIDSTIQMVRTVPVFALTSVFVVWFGFGEVPKVLIVAIACFFPVYINVFAGIRGVDRGLLEMAGAMGKSRWEVIRHVLLPGAMPQTLVGLRFSFSISVLALVIAETLNATTGLGYLLTTAQQYVDTDVIFSCVIVYCMLGIAVDVIVRLLERRLLAWRAGFDGR</sequence>
<feature type="transmembrane region" description="Helical" evidence="7">
    <location>
        <begin position="244"/>
        <end position="266"/>
    </location>
</feature>
<evidence type="ECO:0000259" key="9">
    <source>
        <dbReference type="PROSITE" id="PS50928"/>
    </source>
</evidence>
<evidence type="ECO:0000256" key="6">
    <source>
        <dbReference type="ARBA" id="ARBA00023136"/>
    </source>
</evidence>
<dbReference type="SUPFAM" id="SSF161098">
    <property type="entry name" value="MetI-like"/>
    <property type="match status" value="1"/>
</dbReference>
<dbReference type="Proteomes" id="UP001284601">
    <property type="component" value="Unassembled WGS sequence"/>
</dbReference>
<feature type="transmembrane region" description="Helical" evidence="7">
    <location>
        <begin position="208"/>
        <end position="232"/>
    </location>
</feature>
<feature type="region of interest" description="Disordered" evidence="8">
    <location>
        <begin position="1"/>
        <end position="23"/>
    </location>
</feature>
<dbReference type="PANTHER" id="PTHR30151">
    <property type="entry name" value="ALKANE SULFONATE ABC TRANSPORTER-RELATED, MEMBRANE SUBUNIT"/>
    <property type="match status" value="1"/>
</dbReference>
<evidence type="ECO:0000256" key="5">
    <source>
        <dbReference type="ARBA" id="ARBA00022989"/>
    </source>
</evidence>
<feature type="transmembrane region" description="Helical" evidence="7">
    <location>
        <begin position="90"/>
        <end position="113"/>
    </location>
</feature>
<comment type="similarity">
    <text evidence="7">Belongs to the binding-protein-dependent transport system permease family.</text>
</comment>
<evidence type="ECO:0000313" key="11">
    <source>
        <dbReference type="Proteomes" id="UP001284601"/>
    </source>
</evidence>
<keyword evidence="6 7" id="KW-0472">Membrane</keyword>
<feature type="transmembrane region" description="Helical" evidence="7">
    <location>
        <begin position="125"/>
        <end position="143"/>
    </location>
</feature>
<evidence type="ECO:0000256" key="2">
    <source>
        <dbReference type="ARBA" id="ARBA00022448"/>
    </source>
</evidence>
<dbReference type="Pfam" id="PF00528">
    <property type="entry name" value="BPD_transp_1"/>
    <property type="match status" value="1"/>
</dbReference>
<organism evidence="10 11">
    <name type="scientific">Conexibacter stalactiti</name>
    <dbReference type="NCBI Taxonomy" id="1940611"/>
    <lineage>
        <taxon>Bacteria</taxon>
        <taxon>Bacillati</taxon>
        <taxon>Actinomycetota</taxon>
        <taxon>Thermoleophilia</taxon>
        <taxon>Solirubrobacterales</taxon>
        <taxon>Conexibacteraceae</taxon>
        <taxon>Conexibacter</taxon>
    </lineage>
</organism>